<keyword evidence="2" id="KW-1133">Transmembrane helix</keyword>
<organism evidence="4 5">
    <name type="scientific">Clavispora lusitaniae (strain ATCC 42720)</name>
    <name type="common">Yeast</name>
    <name type="synonym">Candida lusitaniae</name>
    <dbReference type="NCBI Taxonomy" id="306902"/>
    <lineage>
        <taxon>Eukaryota</taxon>
        <taxon>Fungi</taxon>
        <taxon>Dikarya</taxon>
        <taxon>Ascomycota</taxon>
        <taxon>Saccharomycotina</taxon>
        <taxon>Pichiomycetes</taxon>
        <taxon>Metschnikowiaceae</taxon>
        <taxon>Clavispora</taxon>
    </lineage>
</organism>
<dbReference type="EMBL" id="CH408077">
    <property type="protein sequence ID" value="EEQ38050.1"/>
    <property type="molecule type" value="Genomic_DNA"/>
</dbReference>
<dbReference type="VEuPathDB" id="FungiDB:CLUG_02170"/>
<dbReference type="InParanoid" id="C4Y1T8"/>
<sequence>MSPSRIKWPKKKKVNQPNSLDNDILNGRKTDKETGQGIENQERLNERRTEKRKKEKQDQDTDKRNDMGNGENNQHQNNQHQNHNQNHNQNQNFNQNHNQYQNFNQHSNENEIQQKKLLNQRKETQGQKIEQELREKIRKPEGRESEQNEARAEETGAKSDGANYAGQSLVQAFGQSGQSLAQSGRSLAQSGQSGQSGQYGKSFASDFTDQSTESSTNIMPYLGTAASNSASSFGAAVPINRGGPASSNRAVFGSETEPPTEQSALLSQNFLQPGQTALGPAPAHAASTRHKRRNTACALFFFAAIAVFVAALFVVRAVLAQPPAFEARIDNAALVGMSDGGVRVRVAGEVCVTGGSALALWLFRKLGPLASNGTVEPRQPSPVVVSGPELNRTHVVSVVWPPVDVDFSCSHWPFDVVADAQFTDGVETAVAAAWAAHAHRSQWLVEATVRAAARIRGVRVPLPAVEVRRTVAMGEIRVSTVAVAWHRSLEANATVSVAMPEIQVAQDMSRQSESFPDLEIPPIDWSVAVRDCAGRPVTVGAWASEECGGKLDSAAGFDNSEETSQDYAPVSSRSLRLHGKIDEVSPEISRPCADGLSPIERVARGSPIVVWAPPSSRNEKLPHWLRSVLRIPRDLDPQVAASPNISFNGMVLGPGMFGKGNFSHVAIEILPSNELAMNVTGSGYVEWPVEDAEVDANAQVILSSVASAQVCANGATGSVEVESADITVGDPHALALAANTVLSGRVPTLGGKVTLVSATLRSPLLATTFHNVTMEWAGRNDEDAMNSDFDFIDAAGVTAKLGNLETSQDNVTESPLDRLLAGAIFRADKLFYISSNSSSLELLADLALEVPYNVSLHIDTSLDADLAYNGTVVGRASLDRFSMAQGRANVSAGFRLACPDLHVRAFAEDLASHVVSGAVARVTIQNLQAGRVGLNEFVSALSPQSLTVPKIQFNRQELQETGRPTSLGFPFPQNTEGSSEGSPFLVGATIHLLSSQIEITVYNPLANAEIVAEILSSQASCEGQVVARIEHSPMLLVPPGLYTTPRMPIRVEAPGAALLRRALNGGLDVDTIADIAVRIGEFPMQLLYQASGLTAEVRL</sequence>
<feature type="transmembrane region" description="Helical" evidence="2">
    <location>
        <begin position="297"/>
        <end position="319"/>
    </location>
</feature>
<protein>
    <recommendedName>
        <fullName evidence="3">Tag1-like fifth Ig-like domain-containing protein</fullName>
    </recommendedName>
</protein>
<evidence type="ECO:0000313" key="4">
    <source>
        <dbReference type="EMBL" id="EEQ38050.1"/>
    </source>
</evidence>
<dbReference type="HOGENOM" id="CLU_283418_0_0_1"/>
<feature type="compositionally biased region" description="Basic and acidic residues" evidence="1">
    <location>
        <begin position="55"/>
        <end position="66"/>
    </location>
</feature>
<feature type="compositionally biased region" description="Low complexity" evidence="1">
    <location>
        <begin position="182"/>
        <end position="200"/>
    </location>
</feature>
<dbReference type="AlphaFoldDB" id="C4Y1T8"/>
<keyword evidence="2" id="KW-0472">Membrane</keyword>
<dbReference type="Pfam" id="PF26153">
    <property type="entry name" value="LEA-2L_5"/>
    <property type="match status" value="1"/>
</dbReference>
<dbReference type="InterPro" id="IPR059066">
    <property type="entry name" value="Ig_Tag1-like_5th"/>
</dbReference>
<dbReference type="KEGG" id="clu:CLUG_02170"/>
<evidence type="ECO:0000256" key="2">
    <source>
        <dbReference type="SAM" id="Phobius"/>
    </source>
</evidence>
<gene>
    <name evidence="4" type="ORF">CLUG_02170</name>
</gene>
<name>C4Y1T8_CLAL4</name>
<keyword evidence="2" id="KW-0812">Transmembrane</keyword>
<evidence type="ECO:0000259" key="3">
    <source>
        <dbReference type="Pfam" id="PF26153"/>
    </source>
</evidence>
<feature type="region of interest" description="Disordered" evidence="1">
    <location>
        <begin position="1"/>
        <end position="108"/>
    </location>
</feature>
<dbReference type="STRING" id="306902.C4Y1T8"/>
<feature type="region of interest" description="Disordered" evidence="1">
    <location>
        <begin position="181"/>
        <end position="213"/>
    </location>
</feature>
<feature type="compositionally biased region" description="Basic and acidic residues" evidence="1">
    <location>
        <begin position="121"/>
        <end position="157"/>
    </location>
</feature>
<reference evidence="4 5" key="1">
    <citation type="journal article" date="2009" name="Nature">
        <title>Evolution of pathogenicity and sexual reproduction in eight Candida genomes.</title>
        <authorList>
            <person name="Butler G."/>
            <person name="Rasmussen M.D."/>
            <person name="Lin M.F."/>
            <person name="Santos M.A."/>
            <person name="Sakthikumar S."/>
            <person name="Munro C.A."/>
            <person name="Rheinbay E."/>
            <person name="Grabherr M."/>
            <person name="Forche A."/>
            <person name="Reedy J.L."/>
            <person name="Agrafioti I."/>
            <person name="Arnaud M.B."/>
            <person name="Bates S."/>
            <person name="Brown A.J."/>
            <person name="Brunke S."/>
            <person name="Costanzo M.C."/>
            <person name="Fitzpatrick D.A."/>
            <person name="de Groot P.W."/>
            <person name="Harris D."/>
            <person name="Hoyer L.L."/>
            <person name="Hube B."/>
            <person name="Klis F.M."/>
            <person name="Kodira C."/>
            <person name="Lennard N."/>
            <person name="Logue M.E."/>
            <person name="Martin R."/>
            <person name="Neiman A.M."/>
            <person name="Nikolaou E."/>
            <person name="Quail M.A."/>
            <person name="Quinn J."/>
            <person name="Santos M.C."/>
            <person name="Schmitzberger F.F."/>
            <person name="Sherlock G."/>
            <person name="Shah P."/>
            <person name="Silverstein K.A."/>
            <person name="Skrzypek M.S."/>
            <person name="Soll D."/>
            <person name="Staggs R."/>
            <person name="Stansfield I."/>
            <person name="Stumpf M.P."/>
            <person name="Sudbery P.E."/>
            <person name="Srikantha T."/>
            <person name="Zeng Q."/>
            <person name="Berman J."/>
            <person name="Berriman M."/>
            <person name="Heitman J."/>
            <person name="Gow N.A."/>
            <person name="Lorenz M.C."/>
            <person name="Birren B.W."/>
            <person name="Kellis M."/>
            <person name="Cuomo C.A."/>
        </authorList>
    </citation>
    <scope>NUCLEOTIDE SEQUENCE [LARGE SCALE GENOMIC DNA]</scope>
    <source>
        <strain evidence="4 5">ATCC 42720</strain>
    </source>
</reference>
<feature type="region of interest" description="Disordered" evidence="1">
    <location>
        <begin position="121"/>
        <end position="162"/>
    </location>
</feature>
<evidence type="ECO:0000256" key="1">
    <source>
        <dbReference type="SAM" id="MobiDB-lite"/>
    </source>
</evidence>
<evidence type="ECO:0000313" key="5">
    <source>
        <dbReference type="Proteomes" id="UP000007703"/>
    </source>
</evidence>
<dbReference type="Proteomes" id="UP000007703">
    <property type="component" value="Unassembled WGS sequence"/>
</dbReference>
<accession>C4Y1T8</accession>
<feature type="compositionally biased region" description="Low complexity" evidence="1">
    <location>
        <begin position="72"/>
        <end position="106"/>
    </location>
</feature>
<proteinExistence type="predicted"/>
<feature type="compositionally biased region" description="Basic and acidic residues" evidence="1">
    <location>
        <begin position="26"/>
        <end position="49"/>
    </location>
</feature>
<feature type="domain" description="Tag1-like fifth Ig-like" evidence="3">
    <location>
        <begin position="979"/>
        <end position="1086"/>
    </location>
</feature>
<dbReference type="GeneID" id="8499480"/>
<dbReference type="OrthoDB" id="5596576at2759"/>